<accession>A0ABY7X1B1</accession>
<dbReference type="HAMAP" id="MF_01867">
    <property type="entry name" value="BshC"/>
    <property type="match status" value="1"/>
</dbReference>
<dbReference type="RefSeq" id="WP_274357426.1">
    <property type="nucleotide sequence ID" value="NZ_CP118099.1"/>
</dbReference>
<reference evidence="5 6" key="1">
    <citation type="submission" date="2023-02" db="EMBL/GenBank/DDBJ databases">
        <title>A bacterium isolated from plastisphere.</title>
        <authorList>
            <person name="Sun Y."/>
        </authorList>
    </citation>
    <scope>NUCLEOTIDE SEQUENCE [LARGE SCALE GENOMIC DNA]</scope>
    <source>
        <strain evidence="6">a-1</strain>
    </source>
</reference>
<evidence type="ECO:0000313" key="5">
    <source>
        <dbReference type="EMBL" id="WDH76917.1"/>
    </source>
</evidence>
<dbReference type="Pfam" id="PF10079">
    <property type="entry name" value="Rossmann-like_BshC"/>
    <property type="match status" value="1"/>
</dbReference>
<feature type="domain" description="Bacillithiol biosynthesis BshC N-terminal Rossmann-like" evidence="3">
    <location>
        <begin position="32"/>
        <end position="374"/>
    </location>
</feature>
<comment type="function">
    <text evidence="2">Involved in bacillithiol (BSH) biosynthesis. May catalyze the last step of the pathway, the addition of cysteine to glucosamine malate (GlcN-Mal) to generate BSH.</text>
</comment>
<organism evidence="5 6">
    <name type="scientific">Exiguobacterium marinum</name>
    <dbReference type="NCBI Taxonomy" id="273528"/>
    <lineage>
        <taxon>Bacteria</taxon>
        <taxon>Bacillati</taxon>
        <taxon>Bacillota</taxon>
        <taxon>Bacilli</taxon>
        <taxon>Bacillales</taxon>
        <taxon>Bacillales Family XII. Incertae Sedis</taxon>
        <taxon>Exiguobacterium</taxon>
    </lineage>
</organism>
<feature type="domain" description="Bacillithiol biosynthesis BshC C-terminal coiled-coil" evidence="4">
    <location>
        <begin position="412"/>
        <end position="503"/>
    </location>
</feature>
<proteinExistence type="inferred from homology"/>
<name>A0ABY7X1B1_9BACL</name>
<dbReference type="Pfam" id="PF24850">
    <property type="entry name" value="CC_BshC"/>
    <property type="match status" value="1"/>
</dbReference>
<evidence type="ECO:0000256" key="2">
    <source>
        <dbReference type="HAMAP-Rule" id="MF_01867"/>
    </source>
</evidence>
<comment type="similarity">
    <text evidence="2">Belongs to the BshC family.</text>
</comment>
<sequence length="518" mass="60256">MKVEAFDALYTPTSPMIQVEHGYGRWLDYRGMDEVEKRAQEITGRSYEHLHEIVHILKQQQRQFGELSDRLATNLDLLEQREAYVMVTGQQVGVFGGPLFAVYKLLAVIKRAKQAEKKLGKPVLPIFWMATEDHDFAEINHVFTTQTFSRTLKKDALSTIPLAGKASVGELEFDRLKLELVQMAQQLLLNETETPYTSDLYNELIDLIQASHSFAQFFGRMMRRFVGTDFLLFDPHAQDVRALERPMFRRLIEHQDVLQHTLAHSYEEGMPSVELNKEAAHLFYHDGTRELLTKIDGVYTTKRGHRFTETELLSEIEAHPERFSNNVVSRPLMQEYLFPTLGYVGGPGEIAYWLQLRPLFHELGWKMPLLLPRLGGVIVSRNDEKKLRQESVTLEEYMKQPLPDYPFDDESFEAKLYAYRTLTEAVSQEASKHGRRFESKSKHVLEQLADEMRAEAKRNQYRLNARRIHLSTRLFPMDAPQERILSMVPILNRHGLDVFHRLKLVYEDSEAERCLFLV</sequence>
<dbReference type="EC" id="6.-.-.-" evidence="2"/>
<dbReference type="EMBL" id="CP118099">
    <property type="protein sequence ID" value="WDH76917.1"/>
    <property type="molecule type" value="Genomic_DNA"/>
</dbReference>
<keyword evidence="6" id="KW-1185">Reference proteome</keyword>
<dbReference type="PIRSF" id="PIRSF012535">
    <property type="entry name" value="UCP012535"/>
    <property type="match status" value="1"/>
</dbReference>
<evidence type="ECO:0000256" key="1">
    <source>
        <dbReference type="ARBA" id="ARBA00022598"/>
    </source>
</evidence>
<protein>
    <recommendedName>
        <fullName evidence="2">Putative cysteine ligase BshC</fullName>
        <ecNumber evidence="2">6.-.-.-</ecNumber>
    </recommendedName>
</protein>
<evidence type="ECO:0000259" key="4">
    <source>
        <dbReference type="Pfam" id="PF24850"/>
    </source>
</evidence>
<dbReference type="InterPro" id="IPR055398">
    <property type="entry name" value="Rossmann-like_BshC"/>
</dbReference>
<evidence type="ECO:0000259" key="3">
    <source>
        <dbReference type="Pfam" id="PF10079"/>
    </source>
</evidence>
<dbReference type="Proteomes" id="UP001213680">
    <property type="component" value="Chromosome"/>
</dbReference>
<keyword evidence="1 2" id="KW-0436">Ligase</keyword>
<dbReference type="InterPro" id="IPR011199">
    <property type="entry name" value="Bacillithiol_biosynth_BshC"/>
</dbReference>
<dbReference type="NCBIfam" id="TIGR03998">
    <property type="entry name" value="thiol_BshC"/>
    <property type="match status" value="1"/>
</dbReference>
<evidence type="ECO:0000313" key="6">
    <source>
        <dbReference type="Proteomes" id="UP001213680"/>
    </source>
</evidence>
<dbReference type="InterPro" id="IPR055399">
    <property type="entry name" value="CC_BshC"/>
</dbReference>
<gene>
    <name evidence="2 5" type="primary">bshC</name>
    <name evidence="5" type="ORF">PTI97_05225</name>
</gene>